<dbReference type="Proteomes" id="UP000238274">
    <property type="component" value="Unassembled WGS sequence"/>
</dbReference>
<sequence>MTSPTAPSDPNLKPPPAGGSNWDLGDSSVRNRLTEDITTLQANLDALPLSPEVTATRRKLVNLAIQFGKSLIRPTGVLQPDGLNFGKWFANLEEIGRMVMENQFFFFFFCSNSTYEKIGRAVILASIHESLVAEILAIPACFLMYGRLMMKFNSPSRAAQMYIWYKFWSFKIDPNRHNAGIASALQDLHSEWITINVVFTIDSFLGFVLQVSVVDSGAPY</sequence>
<accession>A0A2S4V8Z2</accession>
<evidence type="ECO:0000313" key="1">
    <source>
        <dbReference type="EMBL" id="POW05967.1"/>
    </source>
</evidence>
<reference evidence="2" key="3">
    <citation type="journal article" date="2018" name="Mol. Plant Microbe Interact.">
        <title>Genome sequence resources for the wheat stripe rust pathogen (Puccinia striiformis f. sp. tritici) and the barley stripe rust pathogen (Puccinia striiformis f. sp. hordei).</title>
        <authorList>
            <person name="Xia C."/>
            <person name="Wang M."/>
            <person name="Yin C."/>
            <person name="Cornejo O.E."/>
            <person name="Hulbert S.H."/>
            <person name="Chen X."/>
        </authorList>
    </citation>
    <scope>NUCLEOTIDE SEQUENCE [LARGE SCALE GENOMIC DNA]</scope>
    <source>
        <strain evidence="2">93TX-2</strain>
    </source>
</reference>
<dbReference type="VEuPathDB" id="FungiDB:PSTT_07087"/>
<evidence type="ECO:0000313" key="2">
    <source>
        <dbReference type="Proteomes" id="UP000238274"/>
    </source>
</evidence>
<gene>
    <name evidence="1" type="ORF">PSHT_10548</name>
</gene>
<dbReference type="OrthoDB" id="2516498at2759"/>
<dbReference type="EMBL" id="PKSM01000164">
    <property type="protein sequence ID" value="POW05967.1"/>
    <property type="molecule type" value="Genomic_DNA"/>
</dbReference>
<reference evidence="2" key="2">
    <citation type="journal article" date="2018" name="BMC Genomics">
        <title>Genomic insights into host adaptation between the wheat stripe rust pathogen (Puccinia striiformis f. sp. tritici) and the barley stripe rust pathogen (Puccinia striiformis f. sp. hordei).</title>
        <authorList>
            <person name="Xia C."/>
            <person name="Wang M."/>
            <person name="Yin C."/>
            <person name="Cornejo O.E."/>
            <person name="Hulbert S.H."/>
            <person name="Chen X."/>
        </authorList>
    </citation>
    <scope>NUCLEOTIDE SEQUENCE [LARGE SCALE GENOMIC DNA]</scope>
    <source>
        <strain evidence="2">93TX-2</strain>
    </source>
</reference>
<keyword evidence="2" id="KW-1185">Reference proteome</keyword>
<protein>
    <submittedName>
        <fullName evidence="1">Uncharacterized protein</fullName>
    </submittedName>
</protein>
<proteinExistence type="predicted"/>
<organism evidence="1 2">
    <name type="scientific">Puccinia striiformis</name>
    <dbReference type="NCBI Taxonomy" id="27350"/>
    <lineage>
        <taxon>Eukaryota</taxon>
        <taxon>Fungi</taxon>
        <taxon>Dikarya</taxon>
        <taxon>Basidiomycota</taxon>
        <taxon>Pucciniomycotina</taxon>
        <taxon>Pucciniomycetes</taxon>
        <taxon>Pucciniales</taxon>
        <taxon>Pucciniaceae</taxon>
        <taxon>Puccinia</taxon>
    </lineage>
</organism>
<name>A0A2S4V8Z2_9BASI</name>
<dbReference type="VEuPathDB" id="FungiDB:PSHT_10548"/>
<comment type="caution">
    <text evidence="1">The sequence shown here is derived from an EMBL/GenBank/DDBJ whole genome shotgun (WGS) entry which is preliminary data.</text>
</comment>
<reference evidence="1 2" key="1">
    <citation type="submission" date="2017-12" db="EMBL/GenBank/DDBJ databases">
        <title>Gene loss provides genomic basis for host adaptation in cereal stripe rust fungi.</title>
        <authorList>
            <person name="Xia C."/>
        </authorList>
    </citation>
    <scope>NUCLEOTIDE SEQUENCE [LARGE SCALE GENOMIC DNA]</scope>
    <source>
        <strain evidence="1 2">93TX-2</strain>
    </source>
</reference>